<dbReference type="Pfam" id="PF01547">
    <property type="entry name" value="SBP_bac_1"/>
    <property type="match status" value="1"/>
</dbReference>
<gene>
    <name evidence="7" type="ORF">Shyd_22000</name>
</gene>
<feature type="chain" id="PRO_5045634550" evidence="6">
    <location>
        <begin position="30"/>
        <end position="408"/>
    </location>
</feature>
<evidence type="ECO:0000313" key="7">
    <source>
        <dbReference type="EMBL" id="GHI20829.1"/>
    </source>
</evidence>
<evidence type="ECO:0000256" key="2">
    <source>
        <dbReference type="ARBA" id="ARBA00022448"/>
    </source>
</evidence>
<feature type="region of interest" description="Disordered" evidence="5">
    <location>
        <begin position="357"/>
        <end position="395"/>
    </location>
</feature>
<dbReference type="Gene3D" id="3.40.190.10">
    <property type="entry name" value="Periplasmic binding protein-like II"/>
    <property type="match status" value="2"/>
</dbReference>
<dbReference type="InterPro" id="IPR006059">
    <property type="entry name" value="SBP"/>
</dbReference>
<reference evidence="7" key="1">
    <citation type="submission" date="2024-05" db="EMBL/GenBank/DDBJ databases">
        <title>Whole genome shotgun sequence of Streptomyces hydrogenans NBRC 13475.</title>
        <authorList>
            <person name="Komaki H."/>
            <person name="Tamura T."/>
        </authorList>
    </citation>
    <scope>NUCLEOTIDE SEQUENCE</scope>
    <source>
        <strain evidence="7">NBRC 13475</strain>
    </source>
</reference>
<evidence type="ECO:0000256" key="6">
    <source>
        <dbReference type="SAM" id="SignalP"/>
    </source>
</evidence>
<evidence type="ECO:0000256" key="4">
    <source>
        <dbReference type="ARBA" id="ARBA00022764"/>
    </source>
</evidence>
<protein>
    <submittedName>
        <fullName evidence="7">2-aminoethylphosphonate ABC transporter substrate-binding protein</fullName>
    </submittedName>
</protein>
<keyword evidence="8" id="KW-1185">Reference proteome</keyword>
<keyword evidence="3 6" id="KW-0732">Signal</keyword>
<accession>A0ABQ3P727</accession>
<dbReference type="NCBIfam" id="NF011620">
    <property type="entry name" value="PRK15046.1"/>
    <property type="match status" value="1"/>
</dbReference>
<comment type="caution">
    <text evidence="7">The sequence shown here is derived from an EMBL/GenBank/DDBJ whole genome shotgun (WGS) entry which is preliminary data.</text>
</comment>
<proteinExistence type="predicted"/>
<name>A0ABQ3P727_9ACTN</name>
<evidence type="ECO:0000256" key="5">
    <source>
        <dbReference type="SAM" id="MobiDB-lite"/>
    </source>
</evidence>
<dbReference type="Proteomes" id="UP001052739">
    <property type="component" value="Unassembled WGS sequence"/>
</dbReference>
<dbReference type="PROSITE" id="PS51257">
    <property type="entry name" value="PROKAR_LIPOPROTEIN"/>
    <property type="match status" value="1"/>
</dbReference>
<feature type="compositionally biased region" description="Basic residues" evidence="5">
    <location>
        <begin position="357"/>
        <end position="367"/>
    </location>
</feature>
<dbReference type="PANTHER" id="PTHR30006">
    <property type="entry name" value="THIAMINE-BINDING PERIPLASMIC PROTEIN-RELATED"/>
    <property type="match status" value="1"/>
</dbReference>
<feature type="signal peptide" evidence="6">
    <location>
        <begin position="1"/>
        <end position="29"/>
    </location>
</feature>
<keyword evidence="4" id="KW-0574">Periplasm</keyword>
<sequence>MRTYAKPVAAVTGALALAASLTACGGSSAASDEKVVTVYSADGLKGEKGDGWYDKVFADFEKETGIKVKYVEGGSGEMVQRALREKSNTQADVLVTLPPFIQQAGSKGLLQTYTPKGADQVDGADKAADGSWTSVVNNYFGFIHNKKELPEAPGTWEALLDAKYKDKLQYSTPGVAGDGTAVLIKALHDFGGQAPAMEYLKKLQANNVGPSSSTSKLAPKVDKGELLVANGDVQMNFAQAASMPNLAIWFPAKEGGRPTTFALPYAAGLVDKAPHTENGKKLLDFMLAERAQREVSAVGGGFPARKDVKPTDANALALAKLMEGVEVFEPDWADIDANLSSYVDAWKSATGSCRRLRRHEAPHRRRPLPAAGGRGPRRRLDRRLPLPLHRVRQRVTDDRRGHLDPFLT</sequence>
<evidence type="ECO:0000313" key="8">
    <source>
        <dbReference type="Proteomes" id="UP001052739"/>
    </source>
</evidence>
<dbReference type="EMBL" id="BNDW01000019">
    <property type="protein sequence ID" value="GHI20829.1"/>
    <property type="molecule type" value="Genomic_DNA"/>
</dbReference>
<comment type="subcellular location">
    <subcellularLocation>
        <location evidence="1">Periplasm</location>
    </subcellularLocation>
</comment>
<evidence type="ECO:0000256" key="3">
    <source>
        <dbReference type="ARBA" id="ARBA00022729"/>
    </source>
</evidence>
<dbReference type="SUPFAM" id="SSF53850">
    <property type="entry name" value="Periplasmic binding protein-like II"/>
    <property type="match status" value="1"/>
</dbReference>
<dbReference type="PANTHER" id="PTHR30006:SF3">
    <property type="entry name" value="THIAMINE-BINDING PERIPLASMIC PROTEIN"/>
    <property type="match status" value="1"/>
</dbReference>
<keyword evidence="2" id="KW-0813">Transport</keyword>
<organism evidence="7 8">
    <name type="scientific">Streptomyces hydrogenans</name>
    <dbReference type="NCBI Taxonomy" id="1873719"/>
    <lineage>
        <taxon>Bacteria</taxon>
        <taxon>Bacillati</taxon>
        <taxon>Actinomycetota</taxon>
        <taxon>Actinomycetes</taxon>
        <taxon>Kitasatosporales</taxon>
        <taxon>Streptomycetaceae</taxon>
        <taxon>Streptomyces</taxon>
    </lineage>
</organism>
<evidence type="ECO:0000256" key="1">
    <source>
        <dbReference type="ARBA" id="ARBA00004418"/>
    </source>
</evidence>